<dbReference type="EMBL" id="PPEA01000746">
    <property type="protein sequence ID" value="PQM44640.1"/>
    <property type="molecule type" value="Genomic_DNA"/>
</dbReference>
<feature type="compositionally biased region" description="Low complexity" evidence="1">
    <location>
        <begin position="11"/>
        <end position="50"/>
    </location>
</feature>
<accession>A0A2S8BDA1</accession>
<evidence type="ECO:0000313" key="2">
    <source>
        <dbReference type="EMBL" id="PQM44640.1"/>
    </source>
</evidence>
<reference evidence="2 3" key="1">
    <citation type="journal article" date="2017" name="Int. J. Syst. Evol. Microbiol.">
        <title>Mycobacterium talmoniae sp. nov., a slowly growing mycobacterium isolated from human respiratory samples.</title>
        <authorList>
            <person name="Davidson R.M."/>
            <person name="DeGroote M.A."/>
            <person name="Marola J.L."/>
            <person name="Buss S."/>
            <person name="Jones V."/>
            <person name="McNeil M.R."/>
            <person name="Freifeld A.G."/>
            <person name="Elaine Epperson L."/>
            <person name="Hasan N.A."/>
            <person name="Jackson M."/>
            <person name="Iwen P.C."/>
            <person name="Salfinger M."/>
            <person name="Strong M."/>
        </authorList>
    </citation>
    <scope>NUCLEOTIDE SEQUENCE [LARGE SCALE GENOMIC DNA]</scope>
    <source>
        <strain evidence="2 3">ATCC BAA-2683</strain>
    </source>
</reference>
<feature type="compositionally biased region" description="Polar residues" evidence="1">
    <location>
        <begin position="1"/>
        <end position="10"/>
    </location>
</feature>
<sequence length="88" mass="8845">MEAGSARSSGAANTAAPRARSPAANRSHLSPLLPSTTRSPPRATRAAVARPIDDDASVITTARPPWAGAATAPADAATNERERGTATA</sequence>
<dbReference type="Proteomes" id="UP000238296">
    <property type="component" value="Unassembled WGS sequence"/>
</dbReference>
<gene>
    <name evidence="2" type="ORF">C1Y40_05199</name>
</gene>
<name>A0A2S8BDA1_9MYCO</name>
<dbReference type="AlphaFoldDB" id="A0A2S8BDA1"/>
<feature type="region of interest" description="Disordered" evidence="1">
    <location>
        <begin position="1"/>
        <end position="88"/>
    </location>
</feature>
<feature type="compositionally biased region" description="Low complexity" evidence="1">
    <location>
        <begin position="60"/>
        <end position="77"/>
    </location>
</feature>
<comment type="caution">
    <text evidence="2">The sequence shown here is derived from an EMBL/GenBank/DDBJ whole genome shotgun (WGS) entry which is preliminary data.</text>
</comment>
<feature type="compositionally biased region" description="Basic and acidic residues" evidence="1">
    <location>
        <begin position="78"/>
        <end position="88"/>
    </location>
</feature>
<evidence type="ECO:0000256" key="1">
    <source>
        <dbReference type="SAM" id="MobiDB-lite"/>
    </source>
</evidence>
<organism evidence="2 3">
    <name type="scientific">Mycobacterium talmoniae</name>
    <dbReference type="NCBI Taxonomy" id="1858794"/>
    <lineage>
        <taxon>Bacteria</taxon>
        <taxon>Bacillati</taxon>
        <taxon>Actinomycetota</taxon>
        <taxon>Actinomycetes</taxon>
        <taxon>Mycobacteriales</taxon>
        <taxon>Mycobacteriaceae</taxon>
        <taxon>Mycobacterium</taxon>
    </lineage>
</organism>
<evidence type="ECO:0000313" key="3">
    <source>
        <dbReference type="Proteomes" id="UP000238296"/>
    </source>
</evidence>
<protein>
    <submittedName>
        <fullName evidence="2">Uncharacterized protein</fullName>
    </submittedName>
</protein>
<proteinExistence type="predicted"/>